<reference evidence="3 4" key="1">
    <citation type="journal article" date="2015" name="Stand. Genomic Sci.">
        <title>Genomic Encyclopedia of Bacterial and Archaeal Type Strains, Phase III: the genomes of soil and plant-associated and newly described type strains.</title>
        <authorList>
            <person name="Whitman W.B."/>
            <person name="Woyke T."/>
            <person name="Klenk H.P."/>
            <person name="Zhou Y."/>
            <person name="Lilburn T.G."/>
            <person name="Beck B.J."/>
            <person name="De Vos P."/>
            <person name="Vandamme P."/>
            <person name="Eisen J.A."/>
            <person name="Garrity G."/>
            <person name="Hugenholtz P."/>
            <person name="Kyrpides N.C."/>
        </authorList>
    </citation>
    <scope>NUCLEOTIDE SEQUENCE [LARGE SCALE GENOMIC DNA]</scope>
    <source>
        <strain evidence="3 4">VKM Ac-2538</strain>
    </source>
</reference>
<comment type="caution">
    <text evidence="3">The sequence shown here is derived from an EMBL/GenBank/DDBJ whole genome shotgun (WGS) entry which is preliminary data.</text>
</comment>
<evidence type="ECO:0000256" key="2">
    <source>
        <dbReference type="SAM" id="Phobius"/>
    </source>
</evidence>
<proteinExistence type="predicted"/>
<evidence type="ECO:0000313" key="3">
    <source>
        <dbReference type="EMBL" id="TCO17925.1"/>
    </source>
</evidence>
<name>A0ABY2BFF1_9ACTN</name>
<dbReference type="EMBL" id="SLWM01000013">
    <property type="protein sequence ID" value="TCO17925.1"/>
    <property type="molecule type" value="Genomic_DNA"/>
</dbReference>
<keyword evidence="2" id="KW-0812">Transmembrane</keyword>
<evidence type="ECO:0000313" key="4">
    <source>
        <dbReference type="Proteomes" id="UP000295818"/>
    </source>
</evidence>
<sequence>MNPPDAPPTSRDAILVLDAAVGAALLAAATARMVGRRARGVVKPVAVVVLRPPMLTERYQAGTYLDALARQGVRGRGEVERQVSAMLDKLVPPLVAAVVQRIDMAQLAEGVIAEVDLAEIIRQSTGSVASETVRSVRMQSISGDEAVGNAVARLRVRFSRKTTPTPPPADQPPAEPAPAPEAEMTST</sequence>
<feature type="region of interest" description="Disordered" evidence="1">
    <location>
        <begin position="157"/>
        <end position="187"/>
    </location>
</feature>
<dbReference type="Proteomes" id="UP000295818">
    <property type="component" value="Unassembled WGS sequence"/>
</dbReference>
<evidence type="ECO:0000256" key="1">
    <source>
        <dbReference type="SAM" id="MobiDB-lite"/>
    </source>
</evidence>
<keyword evidence="2" id="KW-1133">Transmembrane helix</keyword>
<feature type="transmembrane region" description="Helical" evidence="2">
    <location>
        <begin position="13"/>
        <end position="34"/>
    </location>
</feature>
<keyword evidence="2" id="KW-0472">Membrane</keyword>
<protein>
    <submittedName>
        <fullName evidence="3">Uncharacterized protein</fullName>
    </submittedName>
</protein>
<accession>A0ABY2BFF1</accession>
<gene>
    <name evidence="3" type="ORF">EV644_113155</name>
</gene>
<organism evidence="3 4">
    <name type="scientific">Kribbella orskensis</name>
    <dbReference type="NCBI Taxonomy" id="2512216"/>
    <lineage>
        <taxon>Bacteria</taxon>
        <taxon>Bacillati</taxon>
        <taxon>Actinomycetota</taxon>
        <taxon>Actinomycetes</taxon>
        <taxon>Propionibacteriales</taxon>
        <taxon>Kribbellaceae</taxon>
        <taxon>Kribbella</taxon>
    </lineage>
</organism>
<feature type="compositionally biased region" description="Pro residues" evidence="1">
    <location>
        <begin position="164"/>
        <end position="179"/>
    </location>
</feature>
<keyword evidence="4" id="KW-1185">Reference proteome</keyword>